<organism evidence="1 2">
    <name type="scientific">Chitinophaga oryziterrae</name>
    <dbReference type="NCBI Taxonomy" id="1031224"/>
    <lineage>
        <taxon>Bacteria</taxon>
        <taxon>Pseudomonadati</taxon>
        <taxon>Bacteroidota</taxon>
        <taxon>Chitinophagia</taxon>
        <taxon>Chitinophagales</taxon>
        <taxon>Chitinophagaceae</taxon>
        <taxon>Chitinophaga</taxon>
    </lineage>
</organism>
<dbReference type="Pfam" id="PF04222">
    <property type="entry name" value="DUF416"/>
    <property type="match status" value="1"/>
</dbReference>
<dbReference type="RefSeq" id="WP_157297663.1">
    <property type="nucleotide sequence ID" value="NZ_BAAAZB010000005.1"/>
</dbReference>
<name>A0A6N8J424_9BACT</name>
<evidence type="ECO:0000313" key="2">
    <source>
        <dbReference type="Proteomes" id="UP000468388"/>
    </source>
</evidence>
<keyword evidence="2" id="KW-1185">Reference proteome</keyword>
<dbReference type="InterPro" id="IPR007338">
    <property type="entry name" value="DUF416"/>
</dbReference>
<dbReference type="Gene3D" id="1.20.1590.10">
    <property type="entry name" value="YP_001051499.1 domain like"/>
    <property type="match status" value="1"/>
</dbReference>
<dbReference type="AlphaFoldDB" id="A0A6N8J424"/>
<gene>
    <name evidence="1" type="ORF">GO495_00010</name>
</gene>
<protein>
    <submittedName>
        <fullName evidence="1">DUF416 family protein</fullName>
    </submittedName>
</protein>
<proteinExistence type="predicted"/>
<accession>A0A6N8J424</accession>
<reference evidence="1 2" key="1">
    <citation type="submission" date="2019-12" db="EMBL/GenBank/DDBJ databases">
        <title>The draft genomic sequence of strain Chitinophaga oryziterrae JCM 16595.</title>
        <authorList>
            <person name="Zhang X."/>
        </authorList>
    </citation>
    <scope>NUCLEOTIDE SEQUENCE [LARGE SCALE GENOMIC DNA]</scope>
    <source>
        <strain evidence="1 2">JCM 16595</strain>
    </source>
</reference>
<comment type="caution">
    <text evidence="1">The sequence shown here is derived from an EMBL/GenBank/DDBJ whole genome shotgun (WGS) entry which is preliminary data.</text>
</comment>
<dbReference type="InterPro" id="IPR023381">
    <property type="entry name" value="YP001051499.1-like_dom_sf"/>
</dbReference>
<dbReference type="Proteomes" id="UP000468388">
    <property type="component" value="Unassembled WGS sequence"/>
</dbReference>
<dbReference type="OrthoDB" id="9204516at2"/>
<evidence type="ECO:0000313" key="1">
    <source>
        <dbReference type="EMBL" id="MVT38949.1"/>
    </source>
</evidence>
<sequence length="195" mass="22698">MAIKEFNTLSELNFQKQLVFAYLTCARLYPNYVYFSAKYNFGSPDILEKSINYIHQNIFQHKIDIPTIKNFLEELDKATPYPENYDTVLVSASLDACNVIFETLNFLVDKDVKRLSDISTMATDTADMYIQEIDDLDFNTDKDFQLKIDRHPIMKREIAMQQGIITYLSQITELEPSDLQTLIRLQENNRGSLNL</sequence>
<dbReference type="EMBL" id="WRXO01000001">
    <property type="protein sequence ID" value="MVT38949.1"/>
    <property type="molecule type" value="Genomic_DNA"/>
</dbReference>